<dbReference type="NCBIfam" id="NF000585">
    <property type="entry name" value="PRK00010.1"/>
    <property type="match status" value="1"/>
</dbReference>
<dbReference type="PANTHER" id="PTHR11994">
    <property type="entry name" value="60S RIBOSOMAL PROTEIN L11-RELATED"/>
    <property type="match status" value="1"/>
</dbReference>
<comment type="caution">
    <text evidence="10">The sequence shown here is derived from an EMBL/GenBank/DDBJ whole genome shotgun (WGS) entry which is preliminary data.</text>
</comment>
<gene>
    <name evidence="6 10" type="primary">rplE</name>
    <name evidence="10" type="ORF">JF888_02725</name>
</gene>
<dbReference type="Pfam" id="PF00281">
    <property type="entry name" value="Ribosomal_L5"/>
    <property type="match status" value="1"/>
</dbReference>
<dbReference type="GO" id="GO:0006412">
    <property type="term" value="P:translation"/>
    <property type="evidence" value="ECO:0007669"/>
    <property type="project" value="UniProtKB-UniRule"/>
</dbReference>
<dbReference type="FunFam" id="3.30.1440.10:FF:000001">
    <property type="entry name" value="50S ribosomal protein L5"/>
    <property type="match status" value="1"/>
</dbReference>
<feature type="domain" description="Large ribosomal subunit protein uL5 C-terminal" evidence="9">
    <location>
        <begin position="87"/>
        <end position="180"/>
    </location>
</feature>
<evidence type="ECO:0000256" key="3">
    <source>
        <dbReference type="ARBA" id="ARBA00023274"/>
    </source>
</evidence>
<dbReference type="GO" id="GO:1990904">
    <property type="term" value="C:ribonucleoprotein complex"/>
    <property type="evidence" value="ECO:0007669"/>
    <property type="project" value="UniProtKB-KW"/>
</dbReference>
<evidence type="ECO:0000259" key="9">
    <source>
        <dbReference type="Pfam" id="PF00673"/>
    </source>
</evidence>
<evidence type="ECO:0000256" key="5">
    <source>
        <dbReference type="ARBA" id="ARBA00058604"/>
    </source>
</evidence>
<evidence type="ECO:0000256" key="7">
    <source>
        <dbReference type="RuleBase" id="RU003930"/>
    </source>
</evidence>
<dbReference type="Gene3D" id="3.30.1440.10">
    <property type="match status" value="1"/>
</dbReference>
<feature type="domain" description="Large ribosomal subunit protein uL5 N-terminal" evidence="8">
    <location>
        <begin position="27"/>
        <end position="83"/>
    </location>
</feature>
<reference evidence="10 11" key="1">
    <citation type="submission" date="2020-10" db="EMBL/GenBank/DDBJ databases">
        <title>Ca. Dormibacterota MAGs.</title>
        <authorList>
            <person name="Montgomery K."/>
        </authorList>
    </citation>
    <scope>NUCLEOTIDE SEQUENCE [LARGE SCALE GENOMIC DNA]</scope>
    <source>
        <strain evidence="10">SC8811_S16_3</strain>
    </source>
</reference>
<dbReference type="InterPro" id="IPR020930">
    <property type="entry name" value="Ribosomal_uL5_bac-type"/>
</dbReference>
<evidence type="ECO:0000256" key="4">
    <source>
        <dbReference type="ARBA" id="ARBA00035245"/>
    </source>
</evidence>
<comment type="similarity">
    <text evidence="1 6 7">Belongs to the universal ribosomal protein uL5 family.</text>
</comment>
<comment type="subunit">
    <text evidence="6">Part of the 50S ribosomal subunit; part of the 5S rRNA/L5/L18/L25 subcomplex. Contacts the 5S rRNA and the P site tRNA. Forms a bridge to the 30S subunit in the 70S ribosome.</text>
</comment>
<dbReference type="GO" id="GO:0005840">
    <property type="term" value="C:ribosome"/>
    <property type="evidence" value="ECO:0007669"/>
    <property type="project" value="UniProtKB-KW"/>
</dbReference>
<dbReference type="AlphaFoldDB" id="A0A934KHB3"/>
<dbReference type="InterPro" id="IPR022803">
    <property type="entry name" value="Ribosomal_uL5_dom_sf"/>
</dbReference>
<dbReference type="Proteomes" id="UP000620075">
    <property type="component" value="Unassembled WGS sequence"/>
</dbReference>
<evidence type="ECO:0000256" key="2">
    <source>
        <dbReference type="ARBA" id="ARBA00022980"/>
    </source>
</evidence>
<comment type="function">
    <text evidence="6">This is 1 of the proteins that bind and probably mediate the attachment of the 5S RNA into the large ribosomal subunit, where it forms part of the central protuberance. In the 70S ribosome it contacts protein S13 of the 30S subunit (bridge B1b), connecting the 2 subunits; this bridge is implicated in subunit movement. Contacts the P site tRNA; the 5S rRNA and some of its associated proteins might help stabilize positioning of ribosome-bound tRNAs.</text>
</comment>
<dbReference type="Pfam" id="PF00673">
    <property type="entry name" value="Ribosomal_L5_C"/>
    <property type="match status" value="1"/>
</dbReference>
<dbReference type="SUPFAM" id="SSF55282">
    <property type="entry name" value="RL5-like"/>
    <property type="match status" value="1"/>
</dbReference>
<evidence type="ECO:0000256" key="6">
    <source>
        <dbReference type="HAMAP-Rule" id="MF_01333"/>
    </source>
</evidence>
<dbReference type="GO" id="GO:0000049">
    <property type="term" value="F:tRNA binding"/>
    <property type="evidence" value="ECO:0007669"/>
    <property type="project" value="UniProtKB-UniRule"/>
</dbReference>
<keyword evidence="2 6" id="KW-0689">Ribosomal protein</keyword>
<dbReference type="GO" id="GO:0003735">
    <property type="term" value="F:structural constituent of ribosome"/>
    <property type="evidence" value="ECO:0007669"/>
    <property type="project" value="InterPro"/>
</dbReference>
<dbReference type="InterPro" id="IPR002132">
    <property type="entry name" value="Ribosomal_uL5"/>
</dbReference>
<evidence type="ECO:0000256" key="1">
    <source>
        <dbReference type="ARBA" id="ARBA00008553"/>
    </source>
</evidence>
<proteinExistence type="inferred from homology"/>
<accession>A0A934KHB3</accession>
<evidence type="ECO:0000313" key="11">
    <source>
        <dbReference type="Proteomes" id="UP000620075"/>
    </source>
</evidence>
<keyword evidence="6" id="KW-0699">rRNA-binding</keyword>
<dbReference type="InterPro" id="IPR031309">
    <property type="entry name" value="Ribosomal_uL5_C"/>
</dbReference>
<dbReference type="HAMAP" id="MF_01333_B">
    <property type="entry name" value="Ribosomal_uL5_B"/>
    <property type="match status" value="1"/>
</dbReference>
<comment type="function">
    <text evidence="5">This is one of the proteins that bind and probably mediate the attachment of the 5S RNA into the large ribosomal subunit, where it forms part of the central protuberance. In the 70S ribosome it contacts protein S13 of the 30S subunit (bridge B1b), connecting the 2 subunits; this bridge is implicated in subunit movement. Contacts the P site tRNA; the 5S rRNA and some of its associated proteins might help stabilize positioning of ribosome-bound tRNAs.</text>
</comment>
<keyword evidence="6" id="KW-0694">RNA-binding</keyword>
<evidence type="ECO:0000313" key="10">
    <source>
        <dbReference type="EMBL" id="MBJ7602100.1"/>
    </source>
</evidence>
<dbReference type="InterPro" id="IPR031310">
    <property type="entry name" value="Ribosomal_uL5_N"/>
</dbReference>
<dbReference type="RefSeq" id="WP_350340684.1">
    <property type="nucleotide sequence ID" value="NZ_JAEKNQ010000013.1"/>
</dbReference>
<name>A0A934KHB3_9BACT</name>
<evidence type="ECO:0000259" key="8">
    <source>
        <dbReference type="Pfam" id="PF00281"/>
    </source>
</evidence>
<dbReference type="GO" id="GO:0019843">
    <property type="term" value="F:rRNA binding"/>
    <property type="evidence" value="ECO:0007669"/>
    <property type="project" value="UniProtKB-UniRule"/>
</dbReference>
<dbReference type="PIRSF" id="PIRSF002161">
    <property type="entry name" value="Ribosomal_L5"/>
    <property type="match status" value="1"/>
</dbReference>
<keyword evidence="3 6" id="KW-0687">Ribonucleoprotein</keyword>
<keyword evidence="6" id="KW-0820">tRNA-binding</keyword>
<dbReference type="EMBL" id="JAEKNQ010000013">
    <property type="protein sequence ID" value="MBJ7602100.1"/>
    <property type="molecule type" value="Genomic_DNA"/>
</dbReference>
<organism evidence="10 11">
    <name type="scientific">Candidatus Dormiibacter inghamiae</name>
    <dbReference type="NCBI Taxonomy" id="3127013"/>
    <lineage>
        <taxon>Bacteria</taxon>
        <taxon>Bacillati</taxon>
        <taxon>Candidatus Dormiibacterota</taxon>
        <taxon>Candidatus Dormibacteria</taxon>
        <taxon>Candidatus Dormibacterales</taxon>
        <taxon>Candidatus Dormibacteraceae</taxon>
        <taxon>Candidatus Dormiibacter</taxon>
    </lineage>
</organism>
<protein>
    <recommendedName>
        <fullName evidence="4 6">Large ribosomal subunit protein uL5</fullName>
    </recommendedName>
</protein>
<sequence length="186" mass="21015">MGRPPNLQQTYLEKAVPALQREYDYDNVMEVPRVAKVILNIGIGEAKDNPRALEAAVADVRTITGQQPVVVKARRSVAAFKLREGMPVGIKATLRGRRMWFFLERLIGLALPRIRDFRGISGEGFDGRGNYSLGLREQIIFPEIDYDKIDKLRGFEVSIVTTAKTDEEARALLTQLGMPFRKREGR</sequence>